<feature type="transmembrane region" description="Helical" evidence="6">
    <location>
        <begin position="233"/>
        <end position="252"/>
    </location>
</feature>
<keyword evidence="2" id="KW-1003">Cell membrane</keyword>
<dbReference type="OrthoDB" id="5024156at2"/>
<evidence type="ECO:0000256" key="5">
    <source>
        <dbReference type="ARBA" id="ARBA00023136"/>
    </source>
</evidence>
<feature type="transmembrane region" description="Helical" evidence="6">
    <location>
        <begin position="191"/>
        <end position="213"/>
    </location>
</feature>
<keyword evidence="3 6" id="KW-0812">Transmembrane</keyword>
<feature type="transmembrane region" description="Helical" evidence="6">
    <location>
        <begin position="127"/>
        <end position="146"/>
    </location>
</feature>
<name>A0A1I3ZKL4_HALDA</name>
<dbReference type="RefSeq" id="WP_075037998.1">
    <property type="nucleotide sequence ID" value="NZ_FOSB01000014.1"/>
</dbReference>
<feature type="transmembrane region" description="Helical" evidence="6">
    <location>
        <begin position="48"/>
        <end position="70"/>
    </location>
</feature>
<evidence type="ECO:0000313" key="7">
    <source>
        <dbReference type="EMBL" id="SFK44587.1"/>
    </source>
</evidence>
<proteinExistence type="predicted"/>
<evidence type="ECO:0000256" key="1">
    <source>
        <dbReference type="ARBA" id="ARBA00004651"/>
    </source>
</evidence>
<keyword evidence="4 6" id="KW-1133">Transmembrane helix</keyword>
<feature type="transmembrane region" description="Helical" evidence="6">
    <location>
        <begin position="16"/>
        <end position="36"/>
    </location>
</feature>
<dbReference type="AlphaFoldDB" id="A0A1I3ZKL4"/>
<evidence type="ECO:0000256" key="6">
    <source>
        <dbReference type="SAM" id="Phobius"/>
    </source>
</evidence>
<evidence type="ECO:0000313" key="8">
    <source>
        <dbReference type="Proteomes" id="UP000183557"/>
    </source>
</evidence>
<dbReference type="EMBL" id="FOSB01000014">
    <property type="protein sequence ID" value="SFK44587.1"/>
    <property type="molecule type" value="Genomic_DNA"/>
</dbReference>
<gene>
    <name evidence="7" type="ORF">SAMN04487936_11425</name>
</gene>
<evidence type="ECO:0000256" key="3">
    <source>
        <dbReference type="ARBA" id="ARBA00022692"/>
    </source>
</evidence>
<organism evidence="7 8">
    <name type="scientific">Halobacillus dabanensis</name>
    <dbReference type="NCBI Taxonomy" id="240302"/>
    <lineage>
        <taxon>Bacteria</taxon>
        <taxon>Bacillati</taxon>
        <taxon>Bacillota</taxon>
        <taxon>Bacilli</taxon>
        <taxon>Bacillales</taxon>
        <taxon>Bacillaceae</taxon>
        <taxon>Halobacillus</taxon>
    </lineage>
</organism>
<evidence type="ECO:0000256" key="4">
    <source>
        <dbReference type="ARBA" id="ARBA00022989"/>
    </source>
</evidence>
<feature type="transmembrane region" description="Helical" evidence="6">
    <location>
        <begin position="82"/>
        <end position="106"/>
    </location>
</feature>
<dbReference type="InterPro" id="IPR019108">
    <property type="entry name" value="Caa3_assmbl_CtaG-rel"/>
</dbReference>
<reference evidence="8" key="1">
    <citation type="submission" date="2016-10" db="EMBL/GenBank/DDBJ databases">
        <authorList>
            <person name="Varghese N."/>
            <person name="Submissions S."/>
        </authorList>
    </citation>
    <scope>NUCLEOTIDE SEQUENCE [LARGE SCALE GENOMIC DNA]</scope>
    <source>
        <strain evidence="8">CGMCC 1.3704</strain>
    </source>
</reference>
<comment type="subcellular location">
    <subcellularLocation>
        <location evidence="1">Cell membrane</location>
        <topology evidence="1">Multi-pass membrane protein</topology>
    </subcellularLocation>
</comment>
<dbReference type="Proteomes" id="UP000183557">
    <property type="component" value="Unassembled WGS sequence"/>
</dbReference>
<keyword evidence="5 6" id="KW-0472">Membrane</keyword>
<feature type="transmembrane region" description="Helical" evidence="6">
    <location>
        <begin position="158"/>
        <end position="182"/>
    </location>
</feature>
<accession>A0A1I3ZKL4</accession>
<dbReference type="GO" id="GO:0005886">
    <property type="term" value="C:plasma membrane"/>
    <property type="evidence" value="ECO:0007669"/>
    <property type="project" value="UniProtKB-SubCell"/>
</dbReference>
<evidence type="ECO:0000256" key="2">
    <source>
        <dbReference type="ARBA" id="ARBA00022475"/>
    </source>
</evidence>
<protein>
    <submittedName>
        <fullName evidence="7">Putative membrane protein</fullName>
    </submittedName>
</protein>
<sequence>MKFLSVHNHETVMDGGYLQLLLAAPFVLGLIIYLLILTKRKDQQTWPLFRTVSWIGGCILAIGSVAGPVAELAHHDFRMHMVSHLLLGMLAPLLLVLAAPMTLVLSTWKVEHARTLSRLLRSRYSQFVTHPVVATALNIGGLAILYRTNLYSLMHEHMILYVVVHAHVFLAGYFFTVSMIYVDPTPHRESYLFRAIVLICALAGHGILSKHIYAYPPAGIPVPQAEQGAMLMYYGGDAIDALIIFFLCLQWFKATRPKSTCKEKKYSFV</sequence>
<dbReference type="Pfam" id="PF09678">
    <property type="entry name" value="Caa3_CtaG"/>
    <property type="match status" value="1"/>
</dbReference>
<keyword evidence="8" id="KW-1185">Reference proteome</keyword>